<dbReference type="Gene3D" id="2.60.40.10">
    <property type="entry name" value="Immunoglobulins"/>
    <property type="match status" value="1"/>
</dbReference>
<dbReference type="AlphaFoldDB" id="A0A0F9NT65"/>
<dbReference type="InterPro" id="IPR013783">
    <property type="entry name" value="Ig-like_fold"/>
</dbReference>
<name>A0A0F9NT65_9ZZZZ</name>
<protein>
    <submittedName>
        <fullName evidence="1">Uncharacterized protein</fullName>
    </submittedName>
</protein>
<reference evidence="1" key="1">
    <citation type="journal article" date="2015" name="Nature">
        <title>Complex archaea that bridge the gap between prokaryotes and eukaryotes.</title>
        <authorList>
            <person name="Spang A."/>
            <person name="Saw J.H."/>
            <person name="Jorgensen S.L."/>
            <person name="Zaremba-Niedzwiedzka K."/>
            <person name="Martijn J."/>
            <person name="Lind A.E."/>
            <person name="van Eijk R."/>
            <person name="Schleper C."/>
            <person name="Guy L."/>
            <person name="Ettema T.J."/>
        </authorList>
    </citation>
    <scope>NUCLEOTIDE SEQUENCE</scope>
</reference>
<feature type="non-terminal residue" evidence="1">
    <location>
        <position position="391"/>
    </location>
</feature>
<sequence>MPLPTIASLKEIIPRLEEWRQQLLRSLPDENVLVAPSRNTYFSIVDSKTIKFHFDPGANAEAHDIEWSEDPDFRNKKATRIYSDALEVEIPLHDAFSCSKKYYFHVRAVRGDKVTFWSPTAVFGTPVPGPLIGLTGAHTVDNVTEENPIINVNITLPRTATLGALTIEDLEAVWTDHVDLEADWSALDGAIDDSTTTVNVTTGQGVFFKVGGFYKIESEIIQIASIATDALTVARAQLGTDAAAHADLVTVRFYARIIREQFHAADSGLFGVTVTIPNPEKVRSRDFEAWGVNRCGDRGTMASVTALLNAPALVADLAANPLFQKVTLTWSELPWTAYRYEIFHSTVAPINICAAAPEDDPNNEMLGRPLADHEGEASFTHHVGFVSGVTH</sequence>
<evidence type="ECO:0000313" key="1">
    <source>
        <dbReference type="EMBL" id="KKM84482.1"/>
    </source>
</evidence>
<accession>A0A0F9NT65</accession>
<comment type="caution">
    <text evidence="1">The sequence shown here is derived from an EMBL/GenBank/DDBJ whole genome shotgun (WGS) entry which is preliminary data.</text>
</comment>
<proteinExistence type="predicted"/>
<dbReference type="EMBL" id="LAZR01007560">
    <property type="protein sequence ID" value="KKM84482.1"/>
    <property type="molecule type" value="Genomic_DNA"/>
</dbReference>
<gene>
    <name evidence="1" type="ORF">LCGC14_1298680</name>
</gene>
<organism evidence="1">
    <name type="scientific">marine sediment metagenome</name>
    <dbReference type="NCBI Taxonomy" id="412755"/>
    <lineage>
        <taxon>unclassified sequences</taxon>
        <taxon>metagenomes</taxon>
        <taxon>ecological metagenomes</taxon>
    </lineage>
</organism>